<sequence length="326" mass="36354">MKLRGIEFGPCLDAAGVRGFFGEGWWFHHLPLARFVFNFTGSTRVAKTATLLPHRGNMPLRGKEKRYGPRELFPRCIWWSWSRGIALNAVGLSGPGTQELFAQGLLADEKAPFMISVMPVSYSQKERLEEFQKFCVLLEHELRKARLPIGLQINLSCPNTKLDPHELAREATLFLDEASRLNIPLVVKINILVPPEAAQSIARHRACDALCFSNTIPFGELPEAIPWKRWFPEGSPLARREASFGGGGLSGSPLLPLVAEYLRQLRTLGIEKPLNVGGGILSRRDVDTLVQAGLHRGIDSIFIGSVAMLRPWNIRSVIRRAHQLLA</sequence>
<dbReference type="SUPFAM" id="SSF51395">
    <property type="entry name" value="FMN-linked oxidoreductases"/>
    <property type="match status" value="1"/>
</dbReference>
<proteinExistence type="predicted"/>
<dbReference type="Proteomes" id="UP000179115">
    <property type="component" value="Unassembled WGS sequence"/>
</dbReference>
<dbReference type="Pfam" id="PF01180">
    <property type="entry name" value="DHO_dh"/>
    <property type="match status" value="1"/>
</dbReference>
<evidence type="ECO:0000256" key="1">
    <source>
        <dbReference type="ARBA" id="ARBA00023002"/>
    </source>
</evidence>
<dbReference type="InterPro" id="IPR013785">
    <property type="entry name" value="Aldolase_TIM"/>
</dbReference>
<dbReference type="AlphaFoldDB" id="A0A1F6ECU4"/>
<evidence type="ECO:0000313" key="4">
    <source>
        <dbReference type="Proteomes" id="UP000179115"/>
    </source>
</evidence>
<reference evidence="3 4" key="1">
    <citation type="journal article" date="2016" name="Nat. Commun.">
        <title>Thousands of microbial genomes shed light on interconnected biogeochemical processes in an aquifer system.</title>
        <authorList>
            <person name="Anantharaman K."/>
            <person name="Brown C.T."/>
            <person name="Hug L.A."/>
            <person name="Sharon I."/>
            <person name="Castelle C.J."/>
            <person name="Probst A.J."/>
            <person name="Thomas B.C."/>
            <person name="Singh A."/>
            <person name="Wilkins M.J."/>
            <person name="Karaoz U."/>
            <person name="Brodie E.L."/>
            <person name="Williams K.H."/>
            <person name="Hubbard S.S."/>
            <person name="Banfield J.F."/>
        </authorList>
    </citation>
    <scope>NUCLEOTIDE SEQUENCE [LARGE SCALE GENOMIC DNA]</scope>
</reference>
<dbReference type="Gene3D" id="3.20.20.70">
    <property type="entry name" value="Aldolase class I"/>
    <property type="match status" value="1"/>
</dbReference>
<accession>A0A1F6ECU4</accession>
<organism evidence="3 4">
    <name type="scientific">Candidatus Kaiserbacteria bacterium RIFCSPLOWO2_01_FULL_51_21</name>
    <dbReference type="NCBI Taxonomy" id="1798508"/>
    <lineage>
        <taxon>Bacteria</taxon>
        <taxon>Candidatus Kaiseribacteriota</taxon>
    </lineage>
</organism>
<protein>
    <recommendedName>
        <fullName evidence="2">Dihydroorotate dehydrogenase catalytic domain-containing protein</fullName>
    </recommendedName>
</protein>
<comment type="caution">
    <text evidence="3">The sequence shown here is derived from an EMBL/GenBank/DDBJ whole genome shotgun (WGS) entry which is preliminary data.</text>
</comment>
<evidence type="ECO:0000259" key="2">
    <source>
        <dbReference type="Pfam" id="PF01180"/>
    </source>
</evidence>
<feature type="domain" description="Dihydroorotate dehydrogenase catalytic" evidence="2">
    <location>
        <begin position="82"/>
        <end position="293"/>
    </location>
</feature>
<dbReference type="EMBL" id="MFLV01000022">
    <property type="protein sequence ID" value="OGG71437.1"/>
    <property type="molecule type" value="Genomic_DNA"/>
</dbReference>
<evidence type="ECO:0000313" key="3">
    <source>
        <dbReference type="EMBL" id="OGG71437.1"/>
    </source>
</evidence>
<name>A0A1F6ECU4_9BACT</name>
<keyword evidence="1" id="KW-0560">Oxidoreductase</keyword>
<dbReference type="STRING" id="1798508.A3A35_03250"/>
<dbReference type="GO" id="GO:0005737">
    <property type="term" value="C:cytoplasm"/>
    <property type="evidence" value="ECO:0007669"/>
    <property type="project" value="InterPro"/>
</dbReference>
<gene>
    <name evidence="3" type="ORF">A3A35_03250</name>
</gene>
<dbReference type="InterPro" id="IPR005720">
    <property type="entry name" value="Dihydroorotate_DH_cat"/>
</dbReference>
<dbReference type="GO" id="GO:0016627">
    <property type="term" value="F:oxidoreductase activity, acting on the CH-CH group of donors"/>
    <property type="evidence" value="ECO:0007669"/>
    <property type="project" value="InterPro"/>
</dbReference>